<keyword evidence="1" id="KW-0812">Transmembrane</keyword>
<gene>
    <name evidence="2" type="ORF">C6T04_03300</name>
</gene>
<evidence type="ECO:0000313" key="2">
    <source>
        <dbReference type="EMBL" id="EAK4357958.1"/>
    </source>
</evidence>
<dbReference type="RefSeq" id="WP_002785323.1">
    <property type="nucleotide sequence ID" value="NZ_AANHVQ020000005.1"/>
</dbReference>
<name>A0A3X8RJB5_CAMCO</name>
<proteinExistence type="predicted"/>
<sequence>MDYNVFLLNIQDKINQEDFFNLKLKFEQLQNKKEALSNLVFLRLQDPIKPLIMSIICGFLSLGWLAIDRFMIKDYALGILRIILSLFPCALFLILGISYENDSNSDISEIFFGLFGIFLLLGIIWWGVDLFLVYKKIKKQNYNKIIEFIFNYQKI</sequence>
<evidence type="ECO:0000313" key="3">
    <source>
        <dbReference type="Proteomes" id="UP000365807"/>
    </source>
</evidence>
<feature type="transmembrane region" description="Helical" evidence="1">
    <location>
        <begin position="48"/>
        <end position="67"/>
    </location>
</feature>
<dbReference type="EMBL" id="AACGFG010000003">
    <property type="protein sequence ID" value="EAK4357958.1"/>
    <property type="molecule type" value="Genomic_DNA"/>
</dbReference>
<comment type="caution">
    <text evidence="2">The sequence shown here is derived from an EMBL/GenBank/DDBJ whole genome shotgun (WGS) entry which is preliminary data.</text>
</comment>
<feature type="transmembrane region" description="Helical" evidence="1">
    <location>
        <begin position="111"/>
        <end position="134"/>
    </location>
</feature>
<dbReference type="Proteomes" id="UP000365807">
    <property type="component" value="Unassembled WGS sequence"/>
</dbReference>
<evidence type="ECO:0000256" key="1">
    <source>
        <dbReference type="SAM" id="Phobius"/>
    </source>
</evidence>
<accession>A0A3X8RJB5</accession>
<keyword evidence="1" id="KW-0472">Membrane</keyword>
<dbReference type="AlphaFoldDB" id="A0A3X8RJB5"/>
<keyword evidence="1" id="KW-1133">Transmembrane helix</keyword>
<feature type="transmembrane region" description="Helical" evidence="1">
    <location>
        <begin position="79"/>
        <end position="99"/>
    </location>
</feature>
<organism evidence="2 3">
    <name type="scientific">Campylobacter coli</name>
    <dbReference type="NCBI Taxonomy" id="195"/>
    <lineage>
        <taxon>Bacteria</taxon>
        <taxon>Pseudomonadati</taxon>
        <taxon>Campylobacterota</taxon>
        <taxon>Epsilonproteobacteria</taxon>
        <taxon>Campylobacterales</taxon>
        <taxon>Campylobacteraceae</taxon>
        <taxon>Campylobacter</taxon>
    </lineage>
</organism>
<protein>
    <submittedName>
        <fullName evidence="2">Uncharacterized protein</fullName>
    </submittedName>
</protein>
<reference evidence="2 3" key="1">
    <citation type="submission" date="2018-06" db="EMBL/GenBank/DDBJ databases">
        <authorList>
            <consortium name="NARMS: The National Antimicrobial Resistance Monitoring System"/>
        </authorList>
    </citation>
    <scope>NUCLEOTIDE SEQUENCE [LARGE SCALE GENOMIC DNA]</scope>
    <source>
        <strain evidence="2 3">FSIS11807978</strain>
    </source>
</reference>